<evidence type="ECO:0000256" key="2">
    <source>
        <dbReference type="ARBA" id="ARBA00070027"/>
    </source>
</evidence>
<dbReference type="Pfam" id="PF16367">
    <property type="entry name" value="RRM_7"/>
    <property type="match status" value="1"/>
</dbReference>
<dbReference type="WBParaSite" id="PgE203_g001_t01">
    <property type="protein sequence ID" value="PgE203_g001_t01"/>
    <property type="gene ID" value="PgE203_g001"/>
</dbReference>
<evidence type="ECO:0000256" key="1">
    <source>
        <dbReference type="ARBA" id="ARBA00022884"/>
    </source>
</evidence>
<dbReference type="InterPro" id="IPR035979">
    <property type="entry name" value="RBD_domain_sf"/>
</dbReference>
<feature type="compositionally biased region" description="Polar residues" evidence="4">
    <location>
        <begin position="481"/>
        <end position="491"/>
    </location>
</feature>
<feature type="compositionally biased region" description="Polar residues" evidence="4">
    <location>
        <begin position="517"/>
        <end position="526"/>
    </location>
</feature>
<dbReference type="CDD" id="cd19757">
    <property type="entry name" value="Bbox1"/>
    <property type="match status" value="1"/>
</dbReference>
<organism evidence="6 7">
    <name type="scientific">Parascaris univalens</name>
    <name type="common">Nematode worm</name>
    <dbReference type="NCBI Taxonomy" id="6257"/>
    <lineage>
        <taxon>Eukaryota</taxon>
        <taxon>Metazoa</taxon>
        <taxon>Ecdysozoa</taxon>
        <taxon>Nematoda</taxon>
        <taxon>Chromadorea</taxon>
        <taxon>Rhabditida</taxon>
        <taxon>Spirurina</taxon>
        <taxon>Ascaridomorpha</taxon>
        <taxon>Ascaridoidea</taxon>
        <taxon>Ascarididae</taxon>
        <taxon>Parascaris</taxon>
    </lineage>
</organism>
<dbReference type="GO" id="GO:0045202">
    <property type="term" value="C:synapse"/>
    <property type="evidence" value="ECO:0007669"/>
    <property type="project" value="TreeGrafter"/>
</dbReference>
<feature type="domain" description="RRM" evidence="5">
    <location>
        <begin position="300"/>
        <end position="381"/>
    </location>
</feature>
<dbReference type="GO" id="GO:0008135">
    <property type="term" value="F:translation factor activity, RNA binding"/>
    <property type="evidence" value="ECO:0007669"/>
    <property type="project" value="TreeGrafter"/>
</dbReference>
<dbReference type="GO" id="GO:2000766">
    <property type="term" value="P:negative regulation of cytoplasmic translation"/>
    <property type="evidence" value="ECO:0007669"/>
    <property type="project" value="TreeGrafter"/>
</dbReference>
<dbReference type="AlphaFoldDB" id="A0A915A262"/>
<accession>A0A915A262</accession>
<dbReference type="FunFam" id="3.30.70.330:FF:000483">
    <property type="entry name" value="Cytoplasmic polyadenylation element-binding protein 2"/>
    <property type="match status" value="1"/>
</dbReference>
<dbReference type="InterPro" id="IPR034819">
    <property type="entry name" value="CPEB"/>
</dbReference>
<dbReference type="PROSITE" id="PS50102">
    <property type="entry name" value="RRM"/>
    <property type="match status" value="1"/>
</dbReference>
<keyword evidence="6" id="KW-1185">Reference proteome</keyword>
<dbReference type="GO" id="GO:0043005">
    <property type="term" value="C:neuron projection"/>
    <property type="evidence" value="ECO:0007669"/>
    <property type="project" value="TreeGrafter"/>
</dbReference>
<dbReference type="InterPro" id="IPR000504">
    <property type="entry name" value="RRM_dom"/>
</dbReference>
<dbReference type="InterPro" id="IPR038446">
    <property type="entry name" value="CEBP_ZZ_sf"/>
</dbReference>
<dbReference type="Pfam" id="PF16366">
    <property type="entry name" value="CEBP_ZZ"/>
    <property type="match status" value="1"/>
</dbReference>
<dbReference type="Gene3D" id="3.30.70.330">
    <property type="match status" value="2"/>
</dbReference>
<dbReference type="GO" id="GO:0003730">
    <property type="term" value="F:mRNA 3'-UTR binding"/>
    <property type="evidence" value="ECO:0007669"/>
    <property type="project" value="InterPro"/>
</dbReference>
<name>A0A915A262_PARUN</name>
<dbReference type="CDD" id="cd12725">
    <property type="entry name" value="RRM2_CPEB1"/>
    <property type="match status" value="1"/>
</dbReference>
<protein>
    <recommendedName>
        <fullName evidence="2">Cytoplasmic polyadenylation element-binding protein 3</fullName>
    </recommendedName>
</protein>
<dbReference type="InterPro" id="IPR032296">
    <property type="entry name" value="CEBP_ZZ"/>
</dbReference>
<dbReference type="GO" id="GO:0043022">
    <property type="term" value="F:ribosome binding"/>
    <property type="evidence" value="ECO:0007669"/>
    <property type="project" value="TreeGrafter"/>
</dbReference>
<evidence type="ECO:0000256" key="3">
    <source>
        <dbReference type="PROSITE-ProRule" id="PRU00176"/>
    </source>
</evidence>
<proteinExistence type="predicted"/>
<keyword evidence="1 3" id="KW-0694">RNA-binding</keyword>
<dbReference type="PANTHER" id="PTHR12566:SF9">
    <property type="entry name" value="CYTOPLASMIC POLYADENYLATION ELEMENT-BINDING PROTEIN 1"/>
    <property type="match status" value="1"/>
</dbReference>
<dbReference type="SMART" id="SM00360">
    <property type="entry name" value="RRM"/>
    <property type="match status" value="2"/>
</dbReference>
<dbReference type="FunFam" id="3.30.70.330:FF:000677">
    <property type="entry name" value="Cytoplasmic polyadenylation element-binding protein 3"/>
    <property type="match status" value="1"/>
</dbReference>
<dbReference type="GO" id="GO:0000900">
    <property type="term" value="F:mRNA regulatory element binding translation repressor activity"/>
    <property type="evidence" value="ECO:0007669"/>
    <property type="project" value="TreeGrafter"/>
</dbReference>
<dbReference type="Gene3D" id="4.10.640.40">
    <property type="entry name" value="Cytoplasmic polyadenylation element-binding protein, ZZ domain"/>
    <property type="match status" value="1"/>
</dbReference>
<dbReference type="GO" id="GO:0005737">
    <property type="term" value="C:cytoplasm"/>
    <property type="evidence" value="ECO:0007669"/>
    <property type="project" value="TreeGrafter"/>
</dbReference>
<feature type="region of interest" description="Disordered" evidence="4">
    <location>
        <begin position="473"/>
        <end position="526"/>
    </location>
</feature>
<dbReference type="GO" id="GO:0005634">
    <property type="term" value="C:nucleus"/>
    <property type="evidence" value="ECO:0007669"/>
    <property type="project" value="TreeGrafter"/>
</dbReference>
<dbReference type="InterPro" id="IPR012677">
    <property type="entry name" value="Nucleotide-bd_a/b_plait_sf"/>
</dbReference>
<reference evidence="7" key="1">
    <citation type="submission" date="2022-11" db="UniProtKB">
        <authorList>
            <consortium name="WormBaseParasite"/>
        </authorList>
    </citation>
    <scope>IDENTIFICATION</scope>
</reference>
<evidence type="ECO:0000313" key="7">
    <source>
        <dbReference type="WBParaSite" id="PgE203_g001_t01"/>
    </source>
</evidence>
<sequence length="526" mass="58506">MDGMRVGAEWSNYKLQMDVNGGMNAGETAVCALTAANNECRHGMLSVLEEANAIVSDISDPWYTPWRSEGVTFIDNGTNCHNNDSRPLFPRYVQGIYSPGVVIGASTLQPLRHVGVGDFGGCDRVSQEHVIGNSCAESHKNSSAQVGRSQHSAAREVASVWIGELLPRCFHNAIFSCKLFVGGIPWNITEPLLLEAFTKYGSCRVEWPSKEVRSISRSGYKPRHRMKVAGYVYLIFESESCVKKLLADCVQEVNSIGEWFFNIHARRNQTTEIRQVQIIPWLIADADYMCEGNVPIDSKNTVFVGALHGMLTARALSSIMAEVYGDVVLVSIDTDKYKYPIGSGRVTFLSHTSYLRAIDSAFLEIKTSKFSKKIQIDPYLEEARCSMCDSVQGPYFCRMRSCFKYYCLQCWQTRHSRMGPYGTHKALMRKPRHSVSIGFMNEANAISYMTKSHGTRGQCNGFSRNGCPRANSNKNRAHNCATDNRNTSQGRSGDGSVKHPSDSGHSYEEITDAGNVGTDTQVHTQR</sequence>
<dbReference type="SUPFAM" id="SSF54928">
    <property type="entry name" value="RNA-binding domain, RBD"/>
    <property type="match status" value="1"/>
</dbReference>
<feature type="compositionally biased region" description="Basic and acidic residues" evidence="4">
    <location>
        <begin position="496"/>
        <end position="508"/>
    </location>
</feature>
<evidence type="ECO:0000259" key="5">
    <source>
        <dbReference type="PROSITE" id="PS50102"/>
    </source>
</evidence>
<evidence type="ECO:0000313" key="6">
    <source>
        <dbReference type="Proteomes" id="UP000887569"/>
    </source>
</evidence>
<dbReference type="Proteomes" id="UP000887569">
    <property type="component" value="Unplaced"/>
</dbReference>
<dbReference type="PANTHER" id="PTHR12566">
    <property type="entry name" value="CYTOPLASMIC POLYADENYLATION ELEMENT BINDING PROTEIN CPEB"/>
    <property type="match status" value="1"/>
</dbReference>
<evidence type="ECO:0000256" key="4">
    <source>
        <dbReference type="SAM" id="MobiDB-lite"/>
    </source>
</evidence>